<dbReference type="OrthoDB" id="9814970at2"/>
<dbReference type="Gene3D" id="3.40.50.1000">
    <property type="entry name" value="HAD superfamily/HAD-like"/>
    <property type="match status" value="1"/>
</dbReference>
<dbReference type="SFLD" id="SFLDG01140">
    <property type="entry name" value="C2.B:_Phosphomannomutase_and_P"/>
    <property type="match status" value="1"/>
</dbReference>
<dbReference type="InterPro" id="IPR006379">
    <property type="entry name" value="HAD-SF_hydro_IIB"/>
</dbReference>
<accession>A0A1B1Y2J4</accession>
<dbReference type="PROSITE" id="PS01228">
    <property type="entry name" value="COF_1"/>
    <property type="match status" value="1"/>
</dbReference>
<dbReference type="GO" id="GO:0000287">
    <property type="term" value="F:magnesium ion binding"/>
    <property type="evidence" value="ECO:0007669"/>
    <property type="project" value="TreeGrafter"/>
</dbReference>
<dbReference type="PANTHER" id="PTHR10000:SF8">
    <property type="entry name" value="HAD SUPERFAMILY HYDROLASE-LIKE, TYPE 3"/>
    <property type="match status" value="1"/>
</dbReference>
<dbReference type="GO" id="GO:0016791">
    <property type="term" value="F:phosphatase activity"/>
    <property type="evidence" value="ECO:0007669"/>
    <property type="project" value="TreeGrafter"/>
</dbReference>
<reference evidence="1 2" key="1">
    <citation type="submission" date="2016-02" db="EMBL/GenBank/DDBJ databases">
        <authorList>
            <person name="Wen L."/>
            <person name="He K."/>
            <person name="Yang H."/>
        </authorList>
    </citation>
    <scope>NUCLEOTIDE SEQUENCE [LARGE SCALE GENOMIC DNA]</scope>
    <source>
        <strain evidence="1 2">CZ1127</strain>
    </source>
</reference>
<proteinExistence type="predicted"/>
<dbReference type="EMBL" id="CP014224">
    <property type="protein sequence ID" value="ANW94996.1"/>
    <property type="molecule type" value="Genomic_DNA"/>
</dbReference>
<dbReference type="InterPro" id="IPR023214">
    <property type="entry name" value="HAD_sf"/>
</dbReference>
<dbReference type="NCBIfam" id="TIGR01484">
    <property type="entry name" value="HAD-SF-IIB"/>
    <property type="match status" value="1"/>
</dbReference>
<name>A0A1B1Y2J4_9FLAO</name>
<dbReference type="KEGG" id="wfu:AXE80_01230"/>
<dbReference type="AlphaFoldDB" id="A0A1B1Y2J4"/>
<dbReference type="STRING" id="1790137.AXE80_01230"/>
<dbReference type="PANTHER" id="PTHR10000">
    <property type="entry name" value="PHOSPHOSERINE PHOSPHATASE"/>
    <property type="match status" value="1"/>
</dbReference>
<evidence type="ECO:0000313" key="2">
    <source>
        <dbReference type="Proteomes" id="UP000092967"/>
    </source>
</evidence>
<dbReference type="NCBIfam" id="TIGR00099">
    <property type="entry name" value="Cof-subfamily"/>
    <property type="match status" value="1"/>
</dbReference>
<dbReference type="CDD" id="cd07516">
    <property type="entry name" value="HAD_Pase"/>
    <property type="match status" value="1"/>
</dbReference>
<sequence>MDIKIAFTDIDGTLLNSEREVSEMLKEQVARITEQNVPFILISSRMPSAMTHIQKDLNIENLPLICYNGGLVLVDGEVVDDISIAPTILEDIADLNKEGKFHISLYNHDDWYVPSMDFWAKREEQNTKVTPIVKSTKDVINLWISEEKGAHKVMCMGDKEHMDYVYSELGKLHGDKLHLYRSKDTYIEIANKNISKLTGIQELLACKYPHLTLEDCIAFGDNYNDIEMLEAVKIGVAVGNAKEEVLLISNAVSDTNKRDGVAKAIKNFI</sequence>
<dbReference type="InterPro" id="IPR036412">
    <property type="entry name" value="HAD-like_sf"/>
</dbReference>
<dbReference type="SUPFAM" id="SSF56784">
    <property type="entry name" value="HAD-like"/>
    <property type="match status" value="1"/>
</dbReference>
<dbReference type="RefSeq" id="WP_068824100.1">
    <property type="nucleotide sequence ID" value="NZ_CP014224.1"/>
</dbReference>
<dbReference type="GO" id="GO:0005829">
    <property type="term" value="C:cytosol"/>
    <property type="evidence" value="ECO:0007669"/>
    <property type="project" value="TreeGrafter"/>
</dbReference>
<protein>
    <submittedName>
        <fullName evidence="1">Haloacid dehalogenase</fullName>
    </submittedName>
</protein>
<organism evidence="1 2">
    <name type="scientific">Wenyingzhuangia fucanilytica</name>
    <dbReference type="NCBI Taxonomy" id="1790137"/>
    <lineage>
        <taxon>Bacteria</taxon>
        <taxon>Pseudomonadati</taxon>
        <taxon>Bacteroidota</taxon>
        <taxon>Flavobacteriia</taxon>
        <taxon>Flavobacteriales</taxon>
        <taxon>Flavobacteriaceae</taxon>
        <taxon>Wenyingzhuangia</taxon>
    </lineage>
</organism>
<dbReference type="Proteomes" id="UP000092967">
    <property type="component" value="Chromosome"/>
</dbReference>
<dbReference type="Pfam" id="PF08282">
    <property type="entry name" value="Hydrolase_3"/>
    <property type="match status" value="1"/>
</dbReference>
<evidence type="ECO:0000313" key="1">
    <source>
        <dbReference type="EMBL" id="ANW94996.1"/>
    </source>
</evidence>
<gene>
    <name evidence="1" type="ORF">AXE80_01230</name>
</gene>
<dbReference type="Gene3D" id="3.30.1240.10">
    <property type="match status" value="1"/>
</dbReference>
<dbReference type="InterPro" id="IPR000150">
    <property type="entry name" value="Cof"/>
</dbReference>
<dbReference type="SFLD" id="SFLDS00003">
    <property type="entry name" value="Haloacid_Dehalogenase"/>
    <property type="match status" value="1"/>
</dbReference>
<keyword evidence="2" id="KW-1185">Reference proteome</keyword>